<proteinExistence type="inferred from homology"/>
<reference evidence="4" key="1">
    <citation type="journal article" date="2019" name="Int. J. Syst. Evol. Microbiol.">
        <title>The Global Catalogue of Microorganisms (GCM) 10K type strain sequencing project: providing services to taxonomists for standard genome sequencing and annotation.</title>
        <authorList>
            <consortium name="The Broad Institute Genomics Platform"/>
            <consortium name="The Broad Institute Genome Sequencing Center for Infectious Disease"/>
            <person name="Wu L."/>
            <person name="Ma J."/>
        </authorList>
    </citation>
    <scope>NUCLEOTIDE SEQUENCE [LARGE SCALE GENOMIC DNA]</scope>
    <source>
        <strain evidence="4">KCTC 52677</strain>
    </source>
</reference>
<dbReference type="NCBIfam" id="NF001962">
    <property type="entry name" value="PRK00736.1"/>
    <property type="match status" value="1"/>
</dbReference>
<gene>
    <name evidence="1" type="primary">slyX</name>
    <name evidence="3" type="ORF">ACFOHH_01185</name>
</gene>
<dbReference type="RefSeq" id="WP_257316401.1">
    <property type="nucleotide sequence ID" value="NZ_JANFDG010000019.1"/>
</dbReference>
<dbReference type="Pfam" id="PF04102">
    <property type="entry name" value="SlyX"/>
    <property type="match status" value="1"/>
</dbReference>
<comment type="similarity">
    <text evidence="1">Belongs to the SlyX family.</text>
</comment>
<evidence type="ECO:0000313" key="4">
    <source>
        <dbReference type="Proteomes" id="UP001595377"/>
    </source>
</evidence>
<sequence length="76" mass="8533">MTAGEIPEDDAAGRIARLEEHVAHQANAIEELSDQIAEQWRVTEQLRSKLDRLTERFLALEEGAAEAPAITRPPHY</sequence>
<organism evidence="3 4">
    <name type="scientific">Shinella pollutisoli</name>
    <dbReference type="NCBI Taxonomy" id="2250594"/>
    <lineage>
        <taxon>Bacteria</taxon>
        <taxon>Pseudomonadati</taxon>
        <taxon>Pseudomonadota</taxon>
        <taxon>Alphaproteobacteria</taxon>
        <taxon>Hyphomicrobiales</taxon>
        <taxon>Rhizobiaceae</taxon>
        <taxon>Shinella</taxon>
    </lineage>
</organism>
<protein>
    <recommendedName>
        <fullName evidence="1">Protein SlyX homolog</fullName>
    </recommendedName>
</protein>
<dbReference type="EMBL" id="JBHRSP010000001">
    <property type="protein sequence ID" value="MFC3071713.1"/>
    <property type="molecule type" value="Genomic_DNA"/>
</dbReference>
<evidence type="ECO:0000256" key="2">
    <source>
        <dbReference type="SAM" id="Coils"/>
    </source>
</evidence>
<keyword evidence="2" id="KW-0175">Coiled coil</keyword>
<dbReference type="Proteomes" id="UP001595377">
    <property type="component" value="Unassembled WGS sequence"/>
</dbReference>
<keyword evidence="4" id="KW-1185">Reference proteome</keyword>
<name>A0ABV7DAT0_9HYPH</name>
<accession>A0ABV7DAT0</accession>
<dbReference type="HAMAP" id="MF_00715">
    <property type="entry name" value="SlyX"/>
    <property type="match status" value="1"/>
</dbReference>
<comment type="caution">
    <text evidence="3">The sequence shown here is derived from an EMBL/GenBank/DDBJ whole genome shotgun (WGS) entry which is preliminary data.</text>
</comment>
<evidence type="ECO:0000256" key="1">
    <source>
        <dbReference type="HAMAP-Rule" id="MF_00715"/>
    </source>
</evidence>
<evidence type="ECO:0000313" key="3">
    <source>
        <dbReference type="EMBL" id="MFC3071713.1"/>
    </source>
</evidence>
<dbReference type="InterPro" id="IPR007236">
    <property type="entry name" value="SlyX"/>
</dbReference>
<feature type="coiled-coil region" evidence="2">
    <location>
        <begin position="15"/>
        <end position="63"/>
    </location>
</feature>